<sequence>MDHNSKMSATYRNVVLGERRFYLNPSNSKFVSVCLAHELNFEPVVVISGNKQDRVLFSEPEWLNFLSHKSVIDSFMAGNPQQSINDGKVQLEFMHLPHMSVVKVTNGESQIILGANSIVSLWTTLPIVNYLLETLKKENFISSLKILKTGVDSNNPIESGLQIMEPIKNINKTTY</sequence>
<name>A0A6P7HGY5_DIAVI</name>
<proteinExistence type="predicted"/>
<accession>A0A6P7HGY5</accession>
<protein>
    <submittedName>
        <fullName evidence="1">Uncharacterized protein LOC114348594</fullName>
    </submittedName>
</protein>
<dbReference type="RefSeq" id="XP_028154935.1">
    <property type="nucleotide sequence ID" value="XM_028299134.1"/>
</dbReference>
<dbReference type="AlphaFoldDB" id="A0A6P7HGY5"/>
<gene>
    <name evidence="1" type="primary">LOC114348594</name>
</gene>
<organism evidence="1">
    <name type="scientific">Diabrotica virgifera virgifera</name>
    <name type="common">western corn rootworm</name>
    <dbReference type="NCBI Taxonomy" id="50390"/>
    <lineage>
        <taxon>Eukaryota</taxon>
        <taxon>Metazoa</taxon>
        <taxon>Ecdysozoa</taxon>
        <taxon>Arthropoda</taxon>
        <taxon>Hexapoda</taxon>
        <taxon>Insecta</taxon>
        <taxon>Pterygota</taxon>
        <taxon>Neoptera</taxon>
        <taxon>Endopterygota</taxon>
        <taxon>Coleoptera</taxon>
        <taxon>Polyphaga</taxon>
        <taxon>Cucujiformia</taxon>
        <taxon>Chrysomeloidea</taxon>
        <taxon>Chrysomelidae</taxon>
        <taxon>Galerucinae</taxon>
        <taxon>Diabroticina</taxon>
        <taxon>Diabroticites</taxon>
        <taxon>Diabrotica</taxon>
    </lineage>
</organism>
<reference evidence="1" key="1">
    <citation type="submission" date="2025-08" db="UniProtKB">
        <authorList>
            <consortium name="RefSeq"/>
        </authorList>
    </citation>
    <scope>IDENTIFICATION</scope>
    <source>
        <tissue evidence="1">Whole insect</tissue>
    </source>
</reference>
<dbReference type="InParanoid" id="A0A6P7HGY5"/>
<feature type="non-terminal residue" evidence="1">
    <location>
        <position position="175"/>
    </location>
</feature>
<evidence type="ECO:0000313" key="1">
    <source>
        <dbReference type="RefSeq" id="XP_028154935.1"/>
    </source>
</evidence>